<accession>A0AAV7URX9</accession>
<sequence length="220" mass="23941">MPDTCTAPGDFPRAPHASLAPPATASCSQHCRAAPADPHVPIQHLTLLLLLLCDREGHTASLYGCQRSLASPLLPRGPTKQQSPGISTWASSRLHLQTLGIPIWAWVHLGPLTPVHICSAGAPLVQQLPLQQFPQSLSHLILASILQLSYVSATCALSYCRCHLAACDHADGLARPLHRSPQNRIPLHYFLGQSITVDASAFQSSLFYLLQELWSRIFDE</sequence>
<keyword evidence="2" id="KW-1185">Reference proteome</keyword>
<gene>
    <name evidence="1" type="ORF">NDU88_007306</name>
</gene>
<evidence type="ECO:0000313" key="1">
    <source>
        <dbReference type="EMBL" id="KAJ1190568.1"/>
    </source>
</evidence>
<dbReference type="EMBL" id="JANPWB010000005">
    <property type="protein sequence ID" value="KAJ1190568.1"/>
    <property type="molecule type" value="Genomic_DNA"/>
</dbReference>
<reference evidence="1" key="1">
    <citation type="journal article" date="2022" name="bioRxiv">
        <title>Sequencing and chromosome-scale assembly of the giantPleurodeles waltlgenome.</title>
        <authorList>
            <person name="Brown T."/>
            <person name="Elewa A."/>
            <person name="Iarovenko S."/>
            <person name="Subramanian E."/>
            <person name="Araus A.J."/>
            <person name="Petzold A."/>
            <person name="Susuki M."/>
            <person name="Suzuki K.-i.T."/>
            <person name="Hayashi T."/>
            <person name="Toyoda A."/>
            <person name="Oliveira C."/>
            <person name="Osipova E."/>
            <person name="Leigh N.D."/>
            <person name="Simon A."/>
            <person name="Yun M.H."/>
        </authorList>
    </citation>
    <scope>NUCLEOTIDE SEQUENCE</scope>
    <source>
        <strain evidence="1">20211129_DDA</strain>
        <tissue evidence="1">Liver</tissue>
    </source>
</reference>
<dbReference type="Proteomes" id="UP001066276">
    <property type="component" value="Chromosome 3_1"/>
</dbReference>
<name>A0AAV7URX9_PLEWA</name>
<comment type="caution">
    <text evidence="1">The sequence shown here is derived from an EMBL/GenBank/DDBJ whole genome shotgun (WGS) entry which is preliminary data.</text>
</comment>
<dbReference type="AlphaFoldDB" id="A0AAV7URX9"/>
<evidence type="ECO:0000313" key="2">
    <source>
        <dbReference type="Proteomes" id="UP001066276"/>
    </source>
</evidence>
<protein>
    <submittedName>
        <fullName evidence="1">Uncharacterized protein</fullName>
    </submittedName>
</protein>
<organism evidence="1 2">
    <name type="scientific">Pleurodeles waltl</name>
    <name type="common">Iberian ribbed newt</name>
    <dbReference type="NCBI Taxonomy" id="8319"/>
    <lineage>
        <taxon>Eukaryota</taxon>
        <taxon>Metazoa</taxon>
        <taxon>Chordata</taxon>
        <taxon>Craniata</taxon>
        <taxon>Vertebrata</taxon>
        <taxon>Euteleostomi</taxon>
        <taxon>Amphibia</taxon>
        <taxon>Batrachia</taxon>
        <taxon>Caudata</taxon>
        <taxon>Salamandroidea</taxon>
        <taxon>Salamandridae</taxon>
        <taxon>Pleurodelinae</taxon>
        <taxon>Pleurodeles</taxon>
    </lineage>
</organism>
<proteinExistence type="predicted"/>